<dbReference type="EMBL" id="QLTW01000049">
    <property type="protein sequence ID" value="MBT9145114.1"/>
    <property type="molecule type" value="Genomic_DNA"/>
</dbReference>
<evidence type="ECO:0000313" key="4">
    <source>
        <dbReference type="EMBL" id="MBT9145114.1"/>
    </source>
</evidence>
<evidence type="ECO:0000313" key="5">
    <source>
        <dbReference type="Proteomes" id="UP000811545"/>
    </source>
</evidence>
<accession>A0A9E2BHF4</accession>
<dbReference type="PANTHER" id="PTHR32332">
    <property type="entry name" value="2-NITROPROPANE DIOXYGENASE"/>
    <property type="match status" value="1"/>
</dbReference>
<evidence type="ECO:0000256" key="1">
    <source>
        <dbReference type="ARBA" id="ARBA00022630"/>
    </source>
</evidence>
<keyword evidence="4" id="KW-0503">Monooxygenase</keyword>
<reference evidence="4 5" key="1">
    <citation type="journal article" date="2021" name="bioRxiv">
        <title>Unique metabolic strategies in Hadean analogues reveal hints for primordial physiology.</title>
        <authorList>
            <person name="Nobu M.K."/>
            <person name="Nakai R."/>
            <person name="Tamazawa S."/>
            <person name="Mori H."/>
            <person name="Toyoda A."/>
            <person name="Ijiri A."/>
            <person name="Suzuki S."/>
            <person name="Kurokawa K."/>
            <person name="Kamagata Y."/>
            <person name="Tamaki H."/>
        </authorList>
    </citation>
    <scope>NUCLEOTIDE SEQUENCE [LARGE SCALE GENOMIC DNA]</scope>
    <source>
        <strain evidence="4">BS525</strain>
    </source>
</reference>
<dbReference type="Proteomes" id="UP000811545">
    <property type="component" value="Unassembled WGS sequence"/>
</dbReference>
<dbReference type="InterPro" id="IPR004136">
    <property type="entry name" value="NMO"/>
</dbReference>
<dbReference type="Pfam" id="PF03060">
    <property type="entry name" value="NMO"/>
    <property type="match status" value="1"/>
</dbReference>
<keyword evidence="2" id="KW-0288">FMN</keyword>
<sequence>MKAIQETRERTSKLFGVNIMLQSPRVSEIVKVCLEEKVPMVTFGAGNPAIYIPAFKEMGIMVFPVVNNVALAVRLKRTGVEGIIAEGREAGGHVGKNATLPLIPQIVDATNLPVVAAGGFADGRGLLAALSLGAVGVQMGTRFICTQEAEVHPNYQGAIVKAGDLSTIISGETIGHPVRVIRNQLANKILELEKKGASLEELEALGVGALKKAVYNGDTIEGSLMAGEISGLIKDIPSVLQVLSRIEEEFYTVFNSLRFQLENQDRI</sequence>
<comment type="caution">
    <text evidence="4">The sequence shown here is derived from an EMBL/GenBank/DDBJ whole genome shotgun (WGS) entry which is preliminary data.</text>
</comment>
<evidence type="ECO:0000256" key="3">
    <source>
        <dbReference type="ARBA" id="ARBA00023002"/>
    </source>
</evidence>
<dbReference type="PANTHER" id="PTHR32332:SF20">
    <property type="entry name" value="2-NITROPROPANE DIOXYGENASE-LIKE PROTEIN"/>
    <property type="match status" value="1"/>
</dbReference>
<dbReference type="EC" id="1.13.12.16" evidence="4"/>
<evidence type="ECO:0000256" key="2">
    <source>
        <dbReference type="ARBA" id="ARBA00022643"/>
    </source>
</evidence>
<dbReference type="GO" id="GO:0018580">
    <property type="term" value="F:nitronate monooxygenase activity"/>
    <property type="evidence" value="ECO:0007669"/>
    <property type="project" value="UniProtKB-EC"/>
</dbReference>
<dbReference type="InterPro" id="IPR013785">
    <property type="entry name" value="Aldolase_TIM"/>
</dbReference>
<organism evidence="4 5">
    <name type="scientific">Psychracetigena formicireducens</name>
    <dbReference type="NCBI Taxonomy" id="2986056"/>
    <lineage>
        <taxon>Bacteria</taxon>
        <taxon>Bacillati</taxon>
        <taxon>Candidatus Lithacetigenota</taxon>
        <taxon>Candidatus Psychracetigena</taxon>
    </lineage>
</organism>
<dbReference type="SUPFAM" id="SSF51412">
    <property type="entry name" value="Inosine monophosphate dehydrogenase (IMPDH)"/>
    <property type="match status" value="1"/>
</dbReference>
<name>A0A9E2BHF4_PSYF1</name>
<dbReference type="CDD" id="cd04730">
    <property type="entry name" value="NPD_like"/>
    <property type="match status" value="1"/>
</dbReference>
<keyword evidence="1" id="KW-0285">Flavoprotein</keyword>
<proteinExistence type="predicted"/>
<dbReference type="AlphaFoldDB" id="A0A9E2BHF4"/>
<gene>
    <name evidence="4" type="ORF">DDT42_00984</name>
</gene>
<protein>
    <submittedName>
        <fullName evidence="4">Nitronate monooxygenase</fullName>
        <ecNumber evidence="4">1.13.12.16</ecNumber>
    </submittedName>
</protein>
<keyword evidence="3 4" id="KW-0560">Oxidoreductase</keyword>
<dbReference type="Gene3D" id="3.20.20.70">
    <property type="entry name" value="Aldolase class I"/>
    <property type="match status" value="1"/>
</dbReference>